<keyword evidence="3" id="KW-1185">Reference proteome</keyword>
<feature type="compositionally biased region" description="Basic and acidic residues" evidence="1">
    <location>
        <begin position="12"/>
        <end position="26"/>
    </location>
</feature>
<evidence type="ECO:0000313" key="3">
    <source>
        <dbReference type="Proteomes" id="UP001238805"/>
    </source>
</evidence>
<evidence type="ECO:0000256" key="1">
    <source>
        <dbReference type="SAM" id="MobiDB-lite"/>
    </source>
</evidence>
<dbReference type="EMBL" id="CP126970">
    <property type="protein sequence ID" value="WIM70482.1"/>
    <property type="molecule type" value="Genomic_DNA"/>
</dbReference>
<organism evidence="2 3">
    <name type="scientific">Corynebacterium suedekumii</name>
    <dbReference type="NCBI Taxonomy" id="3049801"/>
    <lineage>
        <taxon>Bacteria</taxon>
        <taxon>Bacillati</taxon>
        <taxon>Actinomycetota</taxon>
        <taxon>Actinomycetes</taxon>
        <taxon>Mycobacteriales</taxon>
        <taxon>Corynebacteriaceae</taxon>
        <taxon>Corynebacterium</taxon>
    </lineage>
</organism>
<accession>A0ABY8VM98</accession>
<name>A0ABY8VM98_9CORY</name>
<dbReference type="RefSeq" id="WP_284875071.1">
    <property type="nucleotide sequence ID" value="NZ_CP126970.1"/>
</dbReference>
<feature type="region of interest" description="Disordered" evidence="1">
    <location>
        <begin position="1"/>
        <end position="47"/>
    </location>
</feature>
<protein>
    <submittedName>
        <fullName evidence="2">Uncharacterized protein</fullName>
    </submittedName>
</protein>
<reference evidence="2 3" key="1">
    <citation type="submission" date="2023-05" db="EMBL/GenBank/DDBJ databases">
        <title>Corynebacterium suedekumii sp. nov. and Corynebacterium breve sp. nov. isolated from raw cow's milk.</title>
        <authorList>
            <person name="Baer M.K."/>
            <person name="Mehl L."/>
            <person name="Hellmuth R."/>
            <person name="Marke G."/>
            <person name="Lipski A."/>
        </authorList>
    </citation>
    <scope>NUCLEOTIDE SEQUENCE [LARGE SCALE GENOMIC DNA]</scope>
    <source>
        <strain evidence="2 3">LM112</strain>
    </source>
</reference>
<evidence type="ECO:0000313" key="2">
    <source>
        <dbReference type="EMBL" id="WIM70482.1"/>
    </source>
</evidence>
<gene>
    <name evidence="2" type="ORF">QP029_01025</name>
</gene>
<sequence>MATNYEGNRPQDAAKDEAARVADHAKGAAQDVAGSATREARQVAGEATDQIRSLVSSARDEAYVQAAGQQEKLAGQSRIVSDDLQRLSRGERPQSDLVNQGLSVVSQRVEEFTTQLESKEPAELVRDVRRFAARRRNRARGRPADPRPV</sequence>
<proteinExistence type="predicted"/>
<dbReference type="Proteomes" id="UP001238805">
    <property type="component" value="Chromosome"/>
</dbReference>